<dbReference type="EMBL" id="JBANRG010000095">
    <property type="protein sequence ID" value="KAK7436363.1"/>
    <property type="molecule type" value="Genomic_DNA"/>
</dbReference>
<keyword evidence="2" id="KW-1133">Transmembrane helix</keyword>
<proteinExistence type="predicted"/>
<keyword evidence="2" id="KW-0812">Transmembrane</keyword>
<dbReference type="Proteomes" id="UP001498398">
    <property type="component" value="Unassembled WGS sequence"/>
</dbReference>
<name>A0ABR1IQF6_9AGAR</name>
<feature type="region of interest" description="Disordered" evidence="1">
    <location>
        <begin position="63"/>
        <end position="84"/>
    </location>
</feature>
<evidence type="ECO:0000313" key="4">
    <source>
        <dbReference type="Proteomes" id="UP001498398"/>
    </source>
</evidence>
<reference evidence="3 4" key="1">
    <citation type="submission" date="2024-01" db="EMBL/GenBank/DDBJ databases">
        <title>A draft genome for the cacao thread blight pathogen Marasmiellus scandens.</title>
        <authorList>
            <person name="Baruah I.K."/>
            <person name="Leung J."/>
            <person name="Bukari Y."/>
            <person name="Amoako-Attah I."/>
            <person name="Meinhardt L.W."/>
            <person name="Bailey B.A."/>
            <person name="Cohen S.P."/>
        </authorList>
    </citation>
    <scope>NUCLEOTIDE SEQUENCE [LARGE SCALE GENOMIC DNA]</scope>
    <source>
        <strain evidence="3 4">GH-19</strain>
    </source>
</reference>
<feature type="transmembrane region" description="Helical" evidence="2">
    <location>
        <begin position="33"/>
        <end position="52"/>
    </location>
</feature>
<organism evidence="3 4">
    <name type="scientific">Marasmiellus scandens</name>
    <dbReference type="NCBI Taxonomy" id="2682957"/>
    <lineage>
        <taxon>Eukaryota</taxon>
        <taxon>Fungi</taxon>
        <taxon>Dikarya</taxon>
        <taxon>Basidiomycota</taxon>
        <taxon>Agaricomycotina</taxon>
        <taxon>Agaricomycetes</taxon>
        <taxon>Agaricomycetidae</taxon>
        <taxon>Agaricales</taxon>
        <taxon>Marasmiineae</taxon>
        <taxon>Omphalotaceae</taxon>
        <taxon>Marasmiellus</taxon>
    </lineage>
</organism>
<comment type="caution">
    <text evidence="3">The sequence shown here is derived from an EMBL/GenBank/DDBJ whole genome shotgun (WGS) entry which is preliminary data.</text>
</comment>
<gene>
    <name evidence="3" type="ORF">VKT23_019211</name>
</gene>
<keyword evidence="2" id="KW-0472">Membrane</keyword>
<evidence type="ECO:0000313" key="3">
    <source>
        <dbReference type="EMBL" id="KAK7436363.1"/>
    </source>
</evidence>
<evidence type="ECO:0000256" key="1">
    <source>
        <dbReference type="SAM" id="MobiDB-lite"/>
    </source>
</evidence>
<keyword evidence="4" id="KW-1185">Reference proteome</keyword>
<accession>A0ABR1IQF6</accession>
<sequence length="84" mass="8911">MSAPDINVEAAIPKVIEVGGSVADSTDDTTETIAISVVTLVVAALLTAFVIYRWRKKRAARAATMREGTVRSDKCSGPEMSSQV</sequence>
<protein>
    <submittedName>
        <fullName evidence="3">Uncharacterized protein</fullName>
    </submittedName>
</protein>
<evidence type="ECO:0000256" key="2">
    <source>
        <dbReference type="SAM" id="Phobius"/>
    </source>
</evidence>